<dbReference type="Proteomes" id="UP000319160">
    <property type="component" value="Unassembled WGS sequence"/>
</dbReference>
<accession>A0A553HST6</accession>
<evidence type="ECO:0000313" key="2">
    <source>
        <dbReference type="EMBL" id="TRX90994.1"/>
    </source>
</evidence>
<feature type="region of interest" description="Disordered" evidence="1">
    <location>
        <begin position="611"/>
        <end position="645"/>
    </location>
</feature>
<gene>
    <name evidence="2" type="ORF">FHL15_008199</name>
</gene>
<evidence type="ECO:0000256" key="1">
    <source>
        <dbReference type="SAM" id="MobiDB-lite"/>
    </source>
</evidence>
<keyword evidence="3" id="KW-1185">Reference proteome</keyword>
<feature type="compositionally biased region" description="Basic residues" evidence="1">
    <location>
        <begin position="618"/>
        <end position="632"/>
    </location>
</feature>
<reference evidence="3" key="1">
    <citation type="submission" date="2019-06" db="EMBL/GenBank/DDBJ databases">
        <title>Draft genome sequence of the griseofulvin-producing fungus Xylaria cubensis strain G536.</title>
        <authorList>
            <person name="Mead M.E."/>
            <person name="Raja H.A."/>
            <person name="Steenwyk J.L."/>
            <person name="Knowles S.L."/>
            <person name="Oberlies N.H."/>
            <person name="Rokas A."/>
        </authorList>
    </citation>
    <scope>NUCLEOTIDE SEQUENCE [LARGE SCALE GENOMIC DNA]</scope>
    <source>
        <strain evidence="3">G536</strain>
    </source>
</reference>
<sequence>MHQIMCRDHGTGTCGRFTHPGSFPQATRLDKELVAALRLLSVPPGSRTNLQCLQHIFWRQQSGRIYYRDGLDYDKTESGIEFHLMDIFHLAFGSLTLWRKLIQPVGCDAQAVRRTGLHRPSAEIGGHDMQVPAIVDHMPSPAPAPEIFSIQELVRSLPRVQTSCMPGLRNSHPTPPAYSNSAPIETVRLDSLAPGWCLVTLPDTGTPLLARSDLETRQDGDVTELIDAPADLHYDLEVWDICVMSCPRRITREYDSKSRGCRDGTTVVSPRERQGPDGTSRFRLGYILGSQNNDETEDQVFHLFGQLLIKVRLNIWAHTWEPRTITLFLAERLKRNAQGKFRRSATRTSQAFEMLNTIRSLVRRVMAIGLSASVTKGPDMWRPFVQHHFNSREVGQLQGLGLEKYQTHYTYLVNNLGKQQVDNQAREERNVRQGELLDFTNVFMPQFMPQFMLARTRISNFRGQRIRSRYAPMRMKRSSRGTCLARVKKIAELSVPAGFRLLNIREEDEPELSSLFSDILSHESLLAMVIRNLAKYGGLCELDKLASNNRRVCKERIIRVGSDLGTGQSTVKGMTPIQRFFDGLNQGKDNCPGLEHLRIIGTRCTTRNERVVVENSSKKSKRSQQKAVRHLARLGPQNSDPEEYE</sequence>
<name>A0A553HST6_9PEZI</name>
<organism evidence="2 3">
    <name type="scientific">Xylaria flabelliformis</name>
    <dbReference type="NCBI Taxonomy" id="2512241"/>
    <lineage>
        <taxon>Eukaryota</taxon>
        <taxon>Fungi</taxon>
        <taxon>Dikarya</taxon>
        <taxon>Ascomycota</taxon>
        <taxon>Pezizomycotina</taxon>
        <taxon>Sordariomycetes</taxon>
        <taxon>Xylariomycetidae</taxon>
        <taxon>Xylariales</taxon>
        <taxon>Xylariaceae</taxon>
        <taxon>Xylaria</taxon>
    </lineage>
</organism>
<dbReference type="AlphaFoldDB" id="A0A553HST6"/>
<dbReference type="EMBL" id="VFLP01000050">
    <property type="protein sequence ID" value="TRX90994.1"/>
    <property type="molecule type" value="Genomic_DNA"/>
</dbReference>
<comment type="caution">
    <text evidence="2">The sequence shown here is derived from an EMBL/GenBank/DDBJ whole genome shotgun (WGS) entry which is preliminary data.</text>
</comment>
<dbReference type="OrthoDB" id="4161342at2759"/>
<evidence type="ECO:0000313" key="3">
    <source>
        <dbReference type="Proteomes" id="UP000319160"/>
    </source>
</evidence>
<protein>
    <submittedName>
        <fullName evidence="2">Uncharacterized protein</fullName>
    </submittedName>
</protein>
<proteinExistence type="predicted"/>